<dbReference type="AlphaFoldDB" id="A0A1L7ABJ0"/>
<evidence type="ECO:0008006" key="5">
    <source>
        <dbReference type="Google" id="ProtNLM"/>
    </source>
</evidence>
<evidence type="ECO:0000256" key="2">
    <source>
        <dbReference type="SAM" id="Phobius"/>
    </source>
</evidence>
<dbReference type="STRING" id="257708.RGI145_02330"/>
<gene>
    <name evidence="3" type="ORF">RGI145_02330</name>
</gene>
<proteinExistence type="predicted"/>
<feature type="region of interest" description="Disordered" evidence="1">
    <location>
        <begin position="143"/>
        <end position="177"/>
    </location>
</feature>
<keyword evidence="2" id="KW-0472">Membrane</keyword>
<dbReference type="KEGG" id="rgi:RGI145_02330"/>
<keyword evidence="2" id="KW-0812">Transmembrane</keyword>
<keyword evidence="2" id="KW-1133">Transmembrane helix</keyword>
<name>A0A1L7ABJ0_9PROT</name>
<feature type="transmembrane region" description="Helical" evidence="2">
    <location>
        <begin position="72"/>
        <end position="90"/>
    </location>
</feature>
<protein>
    <recommendedName>
        <fullName evidence="5">SMODS and SLOG-associating 2TM effector domain-containing protein</fullName>
    </recommendedName>
</protein>
<dbReference type="NCBIfam" id="NF033632">
    <property type="entry name" value="SLATT_4"/>
    <property type="match status" value="1"/>
</dbReference>
<feature type="transmembrane region" description="Helical" evidence="2">
    <location>
        <begin position="46"/>
        <end position="66"/>
    </location>
</feature>
<sequence length="177" mass="19382">MKAAPLNEPLNAALPAKIKTEIERLEEDCTHSAKSHFNASARWTRYNSLIGVPSIILSALAGTAFFKDYSAVAGLMTSAVAVLTALMTFLKPAERASEHKKAGDQYLTLRNDARIFREIEVDQVRDAPAALAALSGFTKRRNELNQASPQFSDGDRRRARAGIEQGEATHVVDRNKS</sequence>
<organism evidence="3 4">
    <name type="scientific">Roseomonas gilardii</name>
    <dbReference type="NCBI Taxonomy" id="257708"/>
    <lineage>
        <taxon>Bacteria</taxon>
        <taxon>Pseudomonadati</taxon>
        <taxon>Pseudomonadota</taxon>
        <taxon>Alphaproteobacteria</taxon>
        <taxon>Acetobacterales</taxon>
        <taxon>Roseomonadaceae</taxon>
        <taxon>Roseomonas</taxon>
    </lineage>
</organism>
<evidence type="ECO:0000256" key="1">
    <source>
        <dbReference type="SAM" id="MobiDB-lite"/>
    </source>
</evidence>
<accession>A0A1L7ABJ0</accession>
<evidence type="ECO:0000313" key="4">
    <source>
        <dbReference type="Proteomes" id="UP000185494"/>
    </source>
</evidence>
<dbReference type="Proteomes" id="UP000185494">
    <property type="component" value="Chromosome 1"/>
</dbReference>
<reference evidence="3 4" key="1">
    <citation type="submission" date="2016-05" db="EMBL/GenBank/DDBJ databases">
        <title>Complete Genome and Methylome Analysis of Psychrotrophic Bacterial Isolates from Antarctic Lake Untersee.</title>
        <authorList>
            <person name="Fomenkov A."/>
            <person name="Akimov V.N."/>
            <person name="Vasilyeva L.V."/>
            <person name="Andersen D."/>
            <person name="Vincze T."/>
            <person name="Roberts R.J."/>
        </authorList>
    </citation>
    <scope>NUCLEOTIDE SEQUENCE [LARGE SCALE GENOMIC DNA]</scope>
    <source>
        <strain evidence="3 4">U14-5</strain>
    </source>
</reference>
<dbReference type="EMBL" id="CP015583">
    <property type="protein sequence ID" value="APT56121.1"/>
    <property type="molecule type" value="Genomic_DNA"/>
</dbReference>
<evidence type="ECO:0000313" key="3">
    <source>
        <dbReference type="EMBL" id="APT56121.1"/>
    </source>
</evidence>